<reference evidence="1" key="1">
    <citation type="submission" date="2019-08" db="EMBL/GenBank/DDBJ databases">
        <authorList>
            <person name="Kucharzyk K."/>
            <person name="Murdoch R.W."/>
            <person name="Higgins S."/>
            <person name="Loffler F."/>
        </authorList>
    </citation>
    <scope>NUCLEOTIDE SEQUENCE</scope>
</reference>
<dbReference type="AlphaFoldDB" id="A0A644Z0N6"/>
<accession>A0A644Z0N6</accession>
<dbReference type="EMBL" id="VSSQ01006320">
    <property type="protein sequence ID" value="MPM32293.1"/>
    <property type="molecule type" value="Genomic_DNA"/>
</dbReference>
<sequence length="236" mass="27119">MERDAGVCTFRQTTEEGYRIVEHQRQAILFSIPQCPFYPFSGSDQASPLDGKIPQLGFGQSKFLQQGAVCPAFFQLFQLMLQFYFRSLQSRQFGLHLLHFQIILFVKGHAFLRIAVSIQELLAAIDLFIQKFLALEVLFLLLLQRQQLVELGFGLCVGLIQELLPLSMRLSKVALDQFQLLLQFVDFILNICSHAFFQNDGIQYLREACGHFSDRQMFKMETAADERSLLVPFVHS</sequence>
<organism evidence="1">
    <name type="scientific">bioreactor metagenome</name>
    <dbReference type="NCBI Taxonomy" id="1076179"/>
    <lineage>
        <taxon>unclassified sequences</taxon>
        <taxon>metagenomes</taxon>
        <taxon>ecological metagenomes</taxon>
    </lineage>
</organism>
<name>A0A644Z0N6_9ZZZZ</name>
<comment type="caution">
    <text evidence="1">The sequence shown here is derived from an EMBL/GenBank/DDBJ whole genome shotgun (WGS) entry which is preliminary data.</text>
</comment>
<gene>
    <name evidence="1" type="ORF">SDC9_78855</name>
</gene>
<proteinExistence type="predicted"/>
<protein>
    <submittedName>
        <fullName evidence="1">Uncharacterized protein</fullName>
    </submittedName>
</protein>
<evidence type="ECO:0000313" key="1">
    <source>
        <dbReference type="EMBL" id="MPM32293.1"/>
    </source>
</evidence>